<protein>
    <submittedName>
        <fullName evidence="1">Uncharacterized protein</fullName>
    </submittedName>
</protein>
<dbReference type="EMBL" id="AAPH01000002">
    <property type="protein sequence ID" value="EAS44835.1"/>
    <property type="molecule type" value="Genomic_DNA"/>
</dbReference>
<name>Q1Z9C3_9GAMM</name>
<gene>
    <name evidence="1" type="ORF">P3TCK_20165</name>
</gene>
<comment type="caution">
    <text evidence="1">The sequence shown here is derived from an EMBL/GenBank/DDBJ whole genome shotgun (WGS) entry which is preliminary data.</text>
</comment>
<dbReference type="Proteomes" id="UP000003789">
    <property type="component" value="Unassembled WGS sequence"/>
</dbReference>
<evidence type="ECO:0000313" key="1">
    <source>
        <dbReference type="EMBL" id="EAS44835.1"/>
    </source>
</evidence>
<organism evidence="1 2">
    <name type="scientific">Photobacterium profundum 3TCK</name>
    <dbReference type="NCBI Taxonomy" id="314280"/>
    <lineage>
        <taxon>Bacteria</taxon>
        <taxon>Pseudomonadati</taxon>
        <taxon>Pseudomonadota</taxon>
        <taxon>Gammaproteobacteria</taxon>
        <taxon>Vibrionales</taxon>
        <taxon>Vibrionaceae</taxon>
        <taxon>Photobacterium</taxon>
    </lineage>
</organism>
<dbReference type="HOGENOM" id="CLU_109341_0_0_6"/>
<dbReference type="AlphaFoldDB" id="Q1Z9C3"/>
<evidence type="ECO:0000313" key="2">
    <source>
        <dbReference type="Proteomes" id="UP000003789"/>
    </source>
</evidence>
<proteinExistence type="predicted"/>
<reference evidence="1 2" key="1">
    <citation type="submission" date="2006-03" db="EMBL/GenBank/DDBJ databases">
        <authorList>
            <person name="Bartlett D.H."/>
            <person name="Valle G."/>
            <person name="Lauro F.M."/>
            <person name="Vezzi A."/>
            <person name="Simonato F."/>
            <person name="Eloe E."/>
            <person name="Vitulo N."/>
            <person name="Stratton T.K."/>
            <person name="D'angelo M."/>
            <person name="Ferriera S."/>
            <person name="Johnson J."/>
            <person name="Kravitz S."/>
            <person name="Beeson K."/>
            <person name="Sutton G."/>
            <person name="Rogers Y."/>
            <person name="Friedman R."/>
            <person name="Frazier M."/>
            <person name="Venter J.C."/>
        </authorList>
    </citation>
    <scope>NUCLEOTIDE SEQUENCE [LARGE SCALE GENOMIC DNA]</scope>
    <source>
        <strain evidence="1 2">3TCK</strain>
    </source>
</reference>
<accession>Q1Z9C3</accession>
<sequence length="249" mass="27907">MKSFVIKHITIANHNVKEGYTMKAKTIIRLIAAPLLLVNAMSANSAAYGVSTEWKTDDPQQIFETMTAQKSAFSQLVESGIIHDVFVRKSVVGDKEFPMIRFVIEADNEESVKNIISQLPFSKKDLVTIVDARDLGNKWLNTELVQENYAIELEWTDAHSPYVVDQILGKDLQQVVDWNTSGKVTSSYLNVQKIEDKNSANNEKLRPIYSIAVLAKDEKTATEMAMNLEAVKSGLATVKIMHLGFKMNL</sequence>